<dbReference type="KEGG" id="muo:115480763"/>
<dbReference type="Proteomes" id="UP000515156">
    <property type="component" value="Chromosome 11"/>
</dbReference>
<dbReference type="Gene3D" id="1.20.5.190">
    <property type="match status" value="1"/>
</dbReference>
<dbReference type="PANTHER" id="PTHR16049:SF8">
    <property type="entry name" value="IQ DOMAIN-CONTAINING PROTEIN C"/>
    <property type="match status" value="1"/>
</dbReference>
<dbReference type="InParanoid" id="A0A6P7ZGM8"/>
<dbReference type="PROSITE" id="PS50096">
    <property type="entry name" value="IQ"/>
    <property type="match status" value="1"/>
</dbReference>
<evidence type="ECO:0000313" key="1">
    <source>
        <dbReference type="Proteomes" id="UP000515156"/>
    </source>
</evidence>
<evidence type="ECO:0000313" key="2">
    <source>
        <dbReference type="RefSeq" id="XP_030075516.1"/>
    </source>
</evidence>
<dbReference type="GeneID" id="115480763"/>
<reference evidence="1" key="1">
    <citation type="submission" date="2024-06" db="UniProtKB">
        <authorList>
            <consortium name="RefSeq"/>
        </authorList>
    </citation>
    <scope>NUCLEOTIDE SEQUENCE [LARGE SCALE GENOMIC DNA]</scope>
</reference>
<protein>
    <submittedName>
        <fullName evidence="2">IQ domain-containing protein C isoform X1</fullName>
    </submittedName>
</protein>
<accession>A0A6P7ZGM8</accession>
<dbReference type="OrthoDB" id="6161953at2759"/>
<name>A0A6P7ZGM8_9AMPH</name>
<gene>
    <name evidence="2" type="primary">IQCC</name>
</gene>
<dbReference type="InterPro" id="IPR000048">
    <property type="entry name" value="IQ_motif_EF-hand-BS"/>
</dbReference>
<dbReference type="RefSeq" id="XP_030075516.1">
    <property type="nucleotide sequence ID" value="XM_030219656.1"/>
</dbReference>
<proteinExistence type="predicted"/>
<sequence length="219" mass="24564">MGTVGRVTKLQAHIRGFLVRKKMQRLHEDYESAVKEIEGDLLSLQWVGHLIPRPLFSRTRVCSELAQLTHQAEPKSSMKPAQDKEIVSKSLGKSKEVLSALETEEPTKEVASDKQRKARALWKDCSGMKSSPATVTEEDREHLNSSNASSVWDSIAVETGFTVGRKGLLCSKGEEAVPHRMSDLKQHQTHLAMELLWFQQAITSRKNYLSLKESLGTPE</sequence>
<organism evidence="1 2">
    <name type="scientific">Microcaecilia unicolor</name>
    <dbReference type="NCBI Taxonomy" id="1415580"/>
    <lineage>
        <taxon>Eukaryota</taxon>
        <taxon>Metazoa</taxon>
        <taxon>Chordata</taxon>
        <taxon>Craniata</taxon>
        <taxon>Vertebrata</taxon>
        <taxon>Euteleostomi</taxon>
        <taxon>Amphibia</taxon>
        <taxon>Gymnophiona</taxon>
        <taxon>Siphonopidae</taxon>
        <taxon>Microcaecilia</taxon>
    </lineage>
</organism>
<dbReference type="Pfam" id="PF00612">
    <property type="entry name" value="IQ"/>
    <property type="match status" value="1"/>
</dbReference>
<dbReference type="AlphaFoldDB" id="A0A6P7ZGM8"/>
<dbReference type="InterPro" id="IPR042506">
    <property type="entry name" value="IQCC"/>
</dbReference>
<reference evidence="2" key="2">
    <citation type="submission" date="2025-08" db="UniProtKB">
        <authorList>
            <consortium name="RefSeq"/>
        </authorList>
    </citation>
    <scope>IDENTIFICATION</scope>
</reference>
<keyword evidence="1" id="KW-1185">Reference proteome</keyword>
<dbReference type="CTD" id="55721"/>
<dbReference type="PANTHER" id="PTHR16049">
    <property type="entry name" value="IQ DOMAIN-CONTAINING PROTEIN C"/>
    <property type="match status" value="1"/>
</dbReference>